<evidence type="ECO:0000256" key="7">
    <source>
        <dbReference type="ARBA" id="ARBA00023136"/>
    </source>
</evidence>
<reference evidence="10" key="1">
    <citation type="submission" date="2022-01" db="EMBL/GenBank/DDBJ databases">
        <title>Jiella avicenniae sp. nov., a novel endophytic bacterium isolated from bark of Avicennia marina.</title>
        <authorList>
            <person name="Tuo L."/>
        </authorList>
    </citation>
    <scope>NUCLEOTIDE SEQUENCE</scope>
    <source>
        <strain evidence="10">CBK1P-4</strain>
    </source>
</reference>
<organism evidence="10 11">
    <name type="scientific">Jiella avicenniae</name>
    <dbReference type="NCBI Taxonomy" id="2907202"/>
    <lineage>
        <taxon>Bacteria</taxon>
        <taxon>Pseudomonadati</taxon>
        <taxon>Pseudomonadota</taxon>
        <taxon>Alphaproteobacteria</taxon>
        <taxon>Hyphomicrobiales</taxon>
        <taxon>Aurantimonadaceae</taxon>
        <taxon>Jiella</taxon>
    </lineage>
</organism>
<keyword evidence="4" id="KW-1003">Cell membrane</keyword>
<keyword evidence="11" id="KW-1185">Reference proteome</keyword>
<dbReference type="CDD" id="cd06261">
    <property type="entry name" value="TM_PBP2"/>
    <property type="match status" value="1"/>
</dbReference>
<feature type="transmembrane region" description="Helical" evidence="8">
    <location>
        <begin position="12"/>
        <end position="35"/>
    </location>
</feature>
<dbReference type="PROSITE" id="PS50928">
    <property type="entry name" value="ABC_TM1"/>
    <property type="match status" value="1"/>
</dbReference>
<dbReference type="AlphaFoldDB" id="A0A9X1P5J0"/>
<keyword evidence="6 8" id="KW-1133">Transmembrane helix</keyword>
<evidence type="ECO:0000313" key="11">
    <source>
        <dbReference type="Proteomes" id="UP001139035"/>
    </source>
</evidence>
<sequence>MSVGWLAVVMNLPTLLTLLCVLAYPIIFAAFLSLHTVGLRELRRGELPFVGLDNFWFLFSDPLFWTSMKNTMILSVFSVTAEIVLAIGIALLINRKGLWTSVVSRLLILLPFAVPPIANGLIWTFVYAYNGGFLNRVLISTGLIDLPINWLGNADTAIYAVAVPYIWRSLPFCVLLIHAALQGISKDYYEAASVDGATSWSQFWEITLPLLRPVIVVLLILRTASAVVVFDEVIALTAGGPGNSTWVAAWYSYRKSFQPPFDIGVGAASAYVLAILVGILAIVYIKLIYKPGV</sequence>
<evidence type="ECO:0000256" key="4">
    <source>
        <dbReference type="ARBA" id="ARBA00022475"/>
    </source>
</evidence>
<dbReference type="GO" id="GO:0055085">
    <property type="term" value="P:transmembrane transport"/>
    <property type="evidence" value="ECO:0007669"/>
    <property type="project" value="InterPro"/>
</dbReference>
<feature type="transmembrane region" description="Helical" evidence="8">
    <location>
        <begin position="158"/>
        <end position="181"/>
    </location>
</feature>
<dbReference type="Pfam" id="PF00528">
    <property type="entry name" value="BPD_transp_1"/>
    <property type="match status" value="1"/>
</dbReference>
<evidence type="ECO:0000256" key="2">
    <source>
        <dbReference type="ARBA" id="ARBA00009306"/>
    </source>
</evidence>
<dbReference type="InterPro" id="IPR035906">
    <property type="entry name" value="MetI-like_sf"/>
</dbReference>
<keyword evidence="7 8" id="KW-0472">Membrane</keyword>
<accession>A0A9X1P5J0</accession>
<feature type="transmembrane region" description="Helical" evidence="8">
    <location>
        <begin position="265"/>
        <end position="289"/>
    </location>
</feature>
<comment type="subcellular location">
    <subcellularLocation>
        <location evidence="1 8">Cell membrane</location>
        <topology evidence="1 8">Multi-pass membrane protein</topology>
    </subcellularLocation>
</comment>
<keyword evidence="3 8" id="KW-0813">Transport</keyword>
<dbReference type="EMBL" id="JAJUWU010000017">
    <property type="protein sequence ID" value="MCE7029688.1"/>
    <property type="molecule type" value="Genomic_DNA"/>
</dbReference>
<dbReference type="InterPro" id="IPR050809">
    <property type="entry name" value="UgpAE/MalFG_permease"/>
</dbReference>
<comment type="caution">
    <text evidence="10">The sequence shown here is derived from an EMBL/GenBank/DDBJ whole genome shotgun (WGS) entry which is preliminary data.</text>
</comment>
<dbReference type="RefSeq" id="WP_233720677.1">
    <property type="nucleotide sequence ID" value="NZ_JAJUWU010000017.1"/>
</dbReference>
<proteinExistence type="inferred from homology"/>
<evidence type="ECO:0000256" key="6">
    <source>
        <dbReference type="ARBA" id="ARBA00022989"/>
    </source>
</evidence>
<evidence type="ECO:0000256" key="3">
    <source>
        <dbReference type="ARBA" id="ARBA00022448"/>
    </source>
</evidence>
<name>A0A9X1P5J0_9HYPH</name>
<evidence type="ECO:0000256" key="8">
    <source>
        <dbReference type="RuleBase" id="RU363032"/>
    </source>
</evidence>
<dbReference type="Gene3D" id="1.10.3720.10">
    <property type="entry name" value="MetI-like"/>
    <property type="match status" value="1"/>
</dbReference>
<dbReference type="InterPro" id="IPR000515">
    <property type="entry name" value="MetI-like"/>
</dbReference>
<dbReference type="GO" id="GO:0005886">
    <property type="term" value="C:plasma membrane"/>
    <property type="evidence" value="ECO:0007669"/>
    <property type="project" value="UniProtKB-SubCell"/>
</dbReference>
<feature type="transmembrane region" description="Helical" evidence="8">
    <location>
        <begin position="201"/>
        <end position="221"/>
    </location>
</feature>
<evidence type="ECO:0000259" key="9">
    <source>
        <dbReference type="PROSITE" id="PS50928"/>
    </source>
</evidence>
<feature type="transmembrane region" description="Helical" evidence="8">
    <location>
        <begin position="71"/>
        <end position="94"/>
    </location>
</feature>
<comment type="similarity">
    <text evidence="2 8">Belongs to the binding-protein-dependent transport system permease family.</text>
</comment>
<dbReference type="SUPFAM" id="SSF161098">
    <property type="entry name" value="MetI-like"/>
    <property type="match status" value="1"/>
</dbReference>
<dbReference type="PANTHER" id="PTHR43227:SF11">
    <property type="entry name" value="BLL4140 PROTEIN"/>
    <property type="match status" value="1"/>
</dbReference>
<feature type="transmembrane region" description="Helical" evidence="8">
    <location>
        <begin position="106"/>
        <end position="127"/>
    </location>
</feature>
<evidence type="ECO:0000256" key="5">
    <source>
        <dbReference type="ARBA" id="ARBA00022692"/>
    </source>
</evidence>
<feature type="domain" description="ABC transmembrane type-1" evidence="9">
    <location>
        <begin position="68"/>
        <end position="284"/>
    </location>
</feature>
<evidence type="ECO:0000313" key="10">
    <source>
        <dbReference type="EMBL" id="MCE7029688.1"/>
    </source>
</evidence>
<dbReference type="Proteomes" id="UP001139035">
    <property type="component" value="Unassembled WGS sequence"/>
</dbReference>
<evidence type="ECO:0000256" key="1">
    <source>
        <dbReference type="ARBA" id="ARBA00004651"/>
    </source>
</evidence>
<protein>
    <submittedName>
        <fullName evidence="10">Sugar ABC transporter permease</fullName>
    </submittedName>
</protein>
<gene>
    <name evidence="10" type="ORF">LZD57_17000</name>
</gene>
<keyword evidence="5 8" id="KW-0812">Transmembrane</keyword>
<dbReference type="PANTHER" id="PTHR43227">
    <property type="entry name" value="BLL4140 PROTEIN"/>
    <property type="match status" value="1"/>
</dbReference>